<keyword evidence="1" id="KW-1133">Transmembrane helix</keyword>
<evidence type="ECO:0000313" key="2">
    <source>
        <dbReference type="EMBL" id="GAA4238672.1"/>
    </source>
</evidence>
<proteinExistence type="predicted"/>
<keyword evidence="3" id="KW-1185">Reference proteome</keyword>
<keyword evidence="1" id="KW-0812">Transmembrane</keyword>
<protein>
    <recommendedName>
        <fullName evidence="4">Peptidase M48 domain-containing protein</fullName>
    </recommendedName>
</protein>
<feature type="transmembrane region" description="Helical" evidence="1">
    <location>
        <begin position="157"/>
        <end position="176"/>
    </location>
</feature>
<gene>
    <name evidence="2" type="ORF">GCM10022254_55570</name>
</gene>
<feature type="transmembrane region" description="Helical" evidence="1">
    <location>
        <begin position="282"/>
        <end position="300"/>
    </location>
</feature>
<sequence>MTDAPPRDRRLRHLRRLNLLHHSLRAVVAAPYVLLIPSIMVVDHSEPDPLHPLAALLTALAATTLICLAIFAFLIWEWAAWSYEYRQGSSFRMPIKWGPRWDDVRHALERAGIDIDTIAAYKTFDEHANLQELHPPRRSLGISGVFSDWGARHTKKLIIVGAACGVTLSVADELWPDWYDRPAFWIAIGIATAAIAPFAARNGWSQYRQNARLPDSVVIIPTQWPASLRRQDPTAMAVFMHELSHVRHHDAARRRIISVYTRFGQFFAFLDAGIVLNANLPTWLSLAAFLTMATTGILGVRRARPALILIEELRADAEACSTPETQKGMCTFLDKTPPTPQTKARKQTLTTNWSPTALKSPTQTITTTTLGFALPVLLLTPLLWTNDTAPQSPPNSNTQMHK</sequence>
<feature type="transmembrane region" description="Helical" evidence="1">
    <location>
        <begin position="182"/>
        <end position="200"/>
    </location>
</feature>
<organism evidence="2 3">
    <name type="scientific">Actinomadura meridiana</name>
    <dbReference type="NCBI Taxonomy" id="559626"/>
    <lineage>
        <taxon>Bacteria</taxon>
        <taxon>Bacillati</taxon>
        <taxon>Actinomycetota</taxon>
        <taxon>Actinomycetes</taxon>
        <taxon>Streptosporangiales</taxon>
        <taxon>Thermomonosporaceae</taxon>
        <taxon>Actinomadura</taxon>
    </lineage>
</organism>
<name>A0ABP8CFH1_9ACTN</name>
<evidence type="ECO:0000256" key="1">
    <source>
        <dbReference type="SAM" id="Phobius"/>
    </source>
</evidence>
<dbReference type="Proteomes" id="UP001501710">
    <property type="component" value="Unassembled WGS sequence"/>
</dbReference>
<feature type="transmembrane region" description="Helical" evidence="1">
    <location>
        <begin position="20"/>
        <end position="41"/>
    </location>
</feature>
<dbReference type="EMBL" id="BAABAS010000020">
    <property type="protein sequence ID" value="GAA4238672.1"/>
    <property type="molecule type" value="Genomic_DNA"/>
</dbReference>
<evidence type="ECO:0000313" key="3">
    <source>
        <dbReference type="Proteomes" id="UP001501710"/>
    </source>
</evidence>
<feature type="transmembrane region" description="Helical" evidence="1">
    <location>
        <begin position="257"/>
        <end position="276"/>
    </location>
</feature>
<accession>A0ABP8CFH1</accession>
<comment type="caution">
    <text evidence="2">The sequence shown here is derived from an EMBL/GenBank/DDBJ whole genome shotgun (WGS) entry which is preliminary data.</text>
</comment>
<evidence type="ECO:0008006" key="4">
    <source>
        <dbReference type="Google" id="ProtNLM"/>
    </source>
</evidence>
<keyword evidence="1" id="KW-0472">Membrane</keyword>
<feature type="transmembrane region" description="Helical" evidence="1">
    <location>
        <begin position="53"/>
        <end position="76"/>
    </location>
</feature>
<reference evidence="3" key="1">
    <citation type="journal article" date="2019" name="Int. J. Syst. Evol. Microbiol.">
        <title>The Global Catalogue of Microorganisms (GCM) 10K type strain sequencing project: providing services to taxonomists for standard genome sequencing and annotation.</title>
        <authorList>
            <consortium name="The Broad Institute Genomics Platform"/>
            <consortium name="The Broad Institute Genome Sequencing Center for Infectious Disease"/>
            <person name="Wu L."/>
            <person name="Ma J."/>
        </authorList>
    </citation>
    <scope>NUCLEOTIDE SEQUENCE [LARGE SCALE GENOMIC DNA]</scope>
    <source>
        <strain evidence="3">JCM 17440</strain>
    </source>
</reference>